<dbReference type="InterPro" id="IPR037682">
    <property type="entry name" value="TonB_C"/>
</dbReference>
<keyword evidence="5 10" id="KW-0997">Cell inner membrane</keyword>
<dbReference type="NCBIfam" id="TIGR01352">
    <property type="entry name" value="tonB_Cterm"/>
    <property type="match status" value="1"/>
</dbReference>
<feature type="compositionally biased region" description="Pro residues" evidence="11">
    <location>
        <begin position="125"/>
        <end position="139"/>
    </location>
</feature>
<keyword evidence="6" id="KW-0812">Transmembrane</keyword>
<feature type="compositionally biased region" description="Pro residues" evidence="11">
    <location>
        <begin position="97"/>
        <end position="115"/>
    </location>
</feature>
<dbReference type="PRINTS" id="PR01374">
    <property type="entry name" value="TONBPROTEIN"/>
</dbReference>
<protein>
    <recommendedName>
        <fullName evidence="10">Protein TonB</fullName>
    </recommendedName>
</protein>
<dbReference type="GO" id="GO:0098797">
    <property type="term" value="C:plasma membrane protein complex"/>
    <property type="evidence" value="ECO:0007669"/>
    <property type="project" value="TreeGrafter"/>
</dbReference>
<proteinExistence type="inferred from homology"/>
<keyword evidence="7 10" id="KW-0653">Protein transport</keyword>
<comment type="function">
    <text evidence="10">Interacts with outer membrane receptor proteins that carry out high-affinity binding and energy dependent uptake into the periplasmic space of specific substrates. It could act to transduce energy from the cytoplasmic membrane to specific energy-requiring processes in the outer membrane, resulting in the release into the periplasm of ligands bound by these outer membrane proteins.</text>
</comment>
<evidence type="ECO:0000256" key="11">
    <source>
        <dbReference type="SAM" id="MobiDB-lite"/>
    </source>
</evidence>
<name>A0A1G7H7M0_9PROT</name>
<dbReference type="STRING" id="69960.SAMN05421720_11843"/>
<dbReference type="Gene3D" id="3.30.1150.10">
    <property type="match status" value="1"/>
</dbReference>
<keyword evidence="9" id="KW-0472">Membrane</keyword>
<dbReference type="GO" id="GO:0055085">
    <property type="term" value="P:transmembrane transport"/>
    <property type="evidence" value="ECO:0007669"/>
    <property type="project" value="InterPro"/>
</dbReference>
<dbReference type="GO" id="GO:0015891">
    <property type="term" value="P:siderophore transport"/>
    <property type="evidence" value="ECO:0007669"/>
    <property type="project" value="InterPro"/>
</dbReference>
<dbReference type="Proteomes" id="UP000199412">
    <property type="component" value="Unassembled WGS sequence"/>
</dbReference>
<feature type="compositionally biased region" description="Low complexity" evidence="11">
    <location>
        <begin position="170"/>
        <end position="184"/>
    </location>
</feature>
<evidence type="ECO:0000313" key="14">
    <source>
        <dbReference type="Proteomes" id="UP000199412"/>
    </source>
</evidence>
<feature type="domain" description="TonB C-terminal" evidence="12">
    <location>
        <begin position="193"/>
        <end position="283"/>
    </location>
</feature>
<sequence>MRDDVALPLTRSDRPAPPVRRVRPHEVAVAGLASVGIHVALAAAVLLGPGSAPEPEPVGPPVIAVMLAGPPGGGGGAPEPAPETAQQPASDTIQEPTPKPAPDPIPDPEPIPEPAPEPEPEPESPPEPRPPPPPAPRPPEPQRVEPRRSTPATQDAAHRTAPGPTRPIRASMMAAPAGASSAPGAGAGDPLQPPGYTLGSARNPAPAYPQRARTLGQEGTVVLSVRVSPDGTAEQVTVARSSGSGILDRAAARTVEGWRFRPATRAGIPVSATARVTIRFVLR</sequence>
<accession>A0A1G7H7M0</accession>
<keyword evidence="3 10" id="KW-0813">Transport</keyword>
<keyword evidence="14" id="KW-1185">Reference proteome</keyword>
<dbReference type="InterPro" id="IPR051045">
    <property type="entry name" value="TonB-dependent_transducer"/>
</dbReference>
<evidence type="ECO:0000256" key="5">
    <source>
        <dbReference type="ARBA" id="ARBA00022519"/>
    </source>
</evidence>
<comment type="similarity">
    <text evidence="2 10">Belongs to the TonB family.</text>
</comment>
<feature type="region of interest" description="Disordered" evidence="11">
    <location>
        <begin position="48"/>
        <end position="208"/>
    </location>
</feature>
<evidence type="ECO:0000256" key="9">
    <source>
        <dbReference type="ARBA" id="ARBA00023136"/>
    </source>
</evidence>
<evidence type="ECO:0000256" key="1">
    <source>
        <dbReference type="ARBA" id="ARBA00004383"/>
    </source>
</evidence>
<reference evidence="13 14" key="1">
    <citation type="submission" date="2016-10" db="EMBL/GenBank/DDBJ databases">
        <authorList>
            <person name="de Groot N.N."/>
        </authorList>
    </citation>
    <scope>NUCLEOTIDE SEQUENCE [LARGE SCALE GENOMIC DNA]</scope>
    <source>
        <strain evidence="13 14">ATCC 700224</strain>
    </source>
</reference>
<feature type="region of interest" description="Disordered" evidence="11">
    <location>
        <begin position="1"/>
        <end position="22"/>
    </location>
</feature>
<dbReference type="EMBL" id="FNAP01000018">
    <property type="protein sequence ID" value="SDE96437.1"/>
    <property type="molecule type" value="Genomic_DNA"/>
</dbReference>
<evidence type="ECO:0000256" key="6">
    <source>
        <dbReference type="ARBA" id="ARBA00022692"/>
    </source>
</evidence>
<evidence type="ECO:0000256" key="2">
    <source>
        <dbReference type="ARBA" id="ARBA00006555"/>
    </source>
</evidence>
<keyword evidence="4 10" id="KW-1003">Cell membrane</keyword>
<gene>
    <name evidence="13" type="ORF">SAMN05421720_11843</name>
</gene>
<dbReference type="PANTHER" id="PTHR33446">
    <property type="entry name" value="PROTEIN TONB-RELATED"/>
    <property type="match status" value="1"/>
</dbReference>
<dbReference type="SUPFAM" id="SSF74653">
    <property type="entry name" value="TolA/TonB C-terminal domain"/>
    <property type="match status" value="1"/>
</dbReference>
<keyword evidence="10" id="KW-0735">Signal-anchor</keyword>
<dbReference type="PROSITE" id="PS52015">
    <property type="entry name" value="TONB_CTD"/>
    <property type="match status" value="1"/>
</dbReference>
<dbReference type="GO" id="GO:0030288">
    <property type="term" value="C:outer membrane-bounded periplasmic space"/>
    <property type="evidence" value="ECO:0007669"/>
    <property type="project" value="InterPro"/>
</dbReference>
<comment type="subcellular location">
    <subcellularLocation>
        <location evidence="1 10">Cell inner membrane</location>
        <topology evidence="1 10">Single-pass membrane protein</topology>
        <orientation evidence="1 10">Periplasmic side</orientation>
    </subcellularLocation>
</comment>
<dbReference type="PANTHER" id="PTHR33446:SF2">
    <property type="entry name" value="PROTEIN TONB"/>
    <property type="match status" value="1"/>
</dbReference>
<dbReference type="AlphaFoldDB" id="A0A1G7H7M0"/>
<dbReference type="Pfam" id="PF03544">
    <property type="entry name" value="TonB_C"/>
    <property type="match status" value="1"/>
</dbReference>
<evidence type="ECO:0000256" key="8">
    <source>
        <dbReference type="ARBA" id="ARBA00022989"/>
    </source>
</evidence>
<evidence type="ECO:0000256" key="4">
    <source>
        <dbReference type="ARBA" id="ARBA00022475"/>
    </source>
</evidence>
<keyword evidence="8" id="KW-1133">Transmembrane helix</keyword>
<organism evidence="13 14">
    <name type="scientific">Rhodospira trueperi</name>
    <dbReference type="NCBI Taxonomy" id="69960"/>
    <lineage>
        <taxon>Bacteria</taxon>
        <taxon>Pseudomonadati</taxon>
        <taxon>Pseudomonadota</taxon>
        <taxon>Alphaproteobacteria</taxon>
        <taxon>Rhodospirillales</taxon>
        <taxon>Rhodospirillaceae</taxon>
        <taxon>Rhodospira</taxon>
    </lineage>
</organism>
<dbReference type="GO" id="GO:0031992">
    <property type="term" value="F:energy transducer activity"/>
    <property type="evidence" value="ECO:0007669"/>
    <property type="project" value="InterPro"/>
</dbReference>
<dbReference type="InterPro" id="IPR003538">
    <property type="entry name" value="TonB"/>
</dbReference>
<evidence type="ECO:0000313" key="13">
    <source>
        <dbReference type="EMBL" id="SDE96437.1"/>
    </source>
</evidence>
<evidence type="ECO:0000259" key="12">
    <source>
        <dbReference type="PROSITE" id="PS52015"/>
    </source>
</evidence>
<dbReference type="GO" id="GO:0015031">
    <property type="term" value="P:protein transport"/>
    <property type="evidence" value="ECO:0007669"/>
    <property type="project" value="UniProtKB-UniRule"/>
</dbReference>
<evidence type="ECO:0000256" key="3">
    <source>
        <dbReference type="ARBA" id="ARBA00022448"/>
    </source>
</evidence>
<evidence type="ECO:0000256" key="10">
    <source>
        <dbReference type="RuleBase" id="RU362123"/>
    </source>
</evidence>
<evidence type="ECO:0000256" key="7">
    <source>
        <dbReference type="ARBA" id="ARBA00022927"/>
    </source>
</evidence>
<dbReference type="InterPro" id="IPR006260">
    <property type="entry name" value="TonB/TolA_C"/>
</dbReference>